<keyword evidence="2" id="KW-1185">Reference proteome</keyword>
<proteinExistence type="predicted"/>
<organism evidence="1 2">
    <name type="scientific">Frischella japonica</name>
    <dbReference type="NCBI Taxonomy" id="2741544"/>
    <lineage>
        <taxon>Bacteria</taxon>
        <taxon>Pseudomonadati</taxon>
        <taxon>Pseudomonadota</taxon>
        <taxon>Gammaproteobacteria</taxon>
        <taxon>Orbales</taxon>
        <taxon>Orbaceae</taxon>
        <taxon>Frischella</taxon>
    </lineage>
</organism>
<evidence type="ECO:0000313" key="1">
    <source>
        <dbReference type="EMBL" id="MBC9130895.1"/>
    </source>
</evidence>
<evidence type="ECO:0000313" key="2">
    <source>
        <dbReference type="Proteomes" id="UP000651208"/>
    </source>
</evidence>
<accession>A0ABR7QXR1</accession>
<dbReference type="Proteomes" id="UP000651208">
    <property type="component" value="Unassembled WGS sequence"/>
</dbReference>
<gene>
    <name evidence="1" type="ORF">FcAc13_06180</name>
</gene>
<protein>
    <submittedName>
        <fullName evidence="1">Uncharacterized protein</fullName>
    </submittedName>
</protein>
<reference evidence="1 2" key="1">
    <citation type="submission" date="2020-06" db="EMBL/GenBank/DDBJ databases">
        <title>Frischella cerana isolated from Apis cerana gut homogenate.</title>
        <authorList>
            <person name="Wolter L.A."/>
            <person name="Suenami S."/>
            <person name="Miyazaki R."/>
        </authorList>
    </citation>
    <scope>NUCLEOTIDE SEQUENCE [LARGE SCALE GENOMIC DNA]</scope>
    <source>
        <strain evidence="1 2">Ac13</strain>
    </source>
</reference>
<dbReference type="EMBL" id="JABURY010000015">
    <property type="protein sequence ID" value="MBC9130895.1"/>
    <property type="molecule type" value="Genomic_DNA"/>
</dbReference>
<comment type="caution">
    <text evidence="1">The sequence shown here is derived from an EMBL/GenBank/DDBJ whole genome shotgun (WGS) entry which is preliminary data.</text>
</comment>
<name>A0ABR7QXR1_9GAMM</name>
<sequence>MYSVKEIEQIVLDNRNDLIDNTFCYELFEKRVFDNSLFEELIVNINRLIEYYRLNIKSINKDILKSILWIIESIFKVVIYHFDPFDLSKLNDFKIEEWNTSYMDQLDDIFDQTLKLI</sequence>
<dbReference type="RefSeq" id="WP_187755340.1">
    <property type="nucleotide sequence ID" value="NZ_JABURY010000015.1"/>
</dbReference>